<evidence type="ECO:0000313" key="2">
    <source>
        <dbReference type="EMBL" id="ACV21684.1"/>
    </source>
</evidence>
<dbReference type="GO" id="GO:0003677">
    <property type="term" value="F:DNA binding"/>
    <property type="evidence" value="ECO:0007669"/>
    <property type="project" value="InterPro"/>
</dbReference>
<dbReference type="InterPro" id="IPR001387">
    <property type="entry name" value="Cro/C1-type_HTH"/>
</dbReference>
<evidence type="ECO:0000259" key="1">
    <source>
        <dbReference type="PROSITE" id="PS50943"/>
    </source>
</evidence>
<name>C7N3U3_SLAHD</name>
<keyword evidence="3" id="KW-1185">Reference proteome</keyword>
<dbReference type="InterPro" id="IPR010982">
    <property type="entry name" value="Lambda_DNA-bd_dom_sf"/>
</dbReference>
<evidence type="ECO:0000313" key="3">
    <source>
        <dbReference type="Proteomes" id="UP000002026"/>
    </source>
</evidence>
<dbReference type="HOGENOM" id="CLU_1085430_0_0_11"/>
<dbReference type="PROSITE" id="PS50943">
    <property type="entry name" value="HTH_CROC1"/>
    <property type="match status" value="1"/>
</dbReference>
<dbReference type="SMART" id="SM00530">
    <property type="entry name" value="HTH_XRE"/>
    <property type="match status" value="1"/>
</dbReference>
<dbReference type="eggNOG" id="COG1396">
    <property type="taxonomic scope" value="Bacteria"/>
</dbReference>
<dbReference type="KEGG" id="shi:Shel_06250"/>
<protein>
    <submittedName>
        <fullName evidence="2">Predicted transcriptional regulator</fullName>
    </submittedName>
</protein>
<dbReference type="STRING" id="471855.Shel_06250"/>
<sequence length="256" mass="28440">MPVDRAGFGKTIQALRKHASVTQGEVASRVGVTDKAVSKWERGEALPAAESFAALGKALNVPALVLFEAMEPESEQGQAARALPQAALLSLGIEPKGFEHTRLLIRRPYTDTLQKLSRTPPFLFERLYLQPSHAGRPLLVRQTQNDIRLHVYAVMKVQAHVSEAHVISRSQYDDLVSFADESLAPYASQVWVFSRGGQMAACELFEFFPYTAVLTVFHAPGEEPVIPAHINVVRRLEEDRHFDPLYMARALAQGKL</sequence>
<dbReference type="Gene3D" id="1.10.260.40">
    <property type="entry name" value="lambda repressor-like DNA-binding domains"/>
    <property type="match status" value="1"/>
</dbReference>
<dbReference type="EMBL" id="CP001684">
    <property type="protein sequence ID" value="ACV21684.1"/>
    <property type="molecule type" value="Genomic_DNA"/>
</dbReference>
<gene>
    <name evidence="2" type="ordered locus">Shel_06250</name>
</gene>
<accession>C7N3U3</accession>
<dbReference type="Pfam" id="PF01381">
    <property type="entry name" value="HTH_3"/>
    <property type="match status" value="1"/>
</dbReference>
<dbReference type="SUPFAM" id="SSF47413">
    <property type="entry name" value="lambda repressor-like DNA-binding domains"/>
    <property type="match status" value="1"/>
</dbReference>
<dbReference type="RefSeq" id="WP_012797789.1">
    <property type="nucleotide sequence ID" value="NC_013165.1"/>
</dbReference>
<organism evidence="2 3">
    <name type="scientific">Slackia heliotrinireducens (strain ATCC 29202 / DSM 20476 / NCTC 11029 / RHS 1)</name>
    <name type="common">Peptococcus heliotrinreducens</name>
    <dbReference type="NCBI Taxonomy" id="471855"/>
    <lineage>
        <taxon>Bacteria</taxon>
        <taxon>Bacillati</taxon>
        <taxon>Actinomycetota</taxon>
        <taxon>Coriobacteriia</taxon>
        <taxon>Eggerthellales</taxon>
        <taxon>Eggerthellaceae</taxon>
        <taxon>Slackia</taxon>
    </lineage>
</organism>
<dbReference type="CDD" id="cd00093">
    <property type="entry name" value="HTH_XRE"/>
    <property type="match status" value="1"/>
</dbReference>
<proteinExistence type="predicted"/>
<reference evidence="2 3" key="1">
    <citation type="journal article" date="2009" name="Stand. Genomic Sci.">
        <title>Complete genome sequence of Slackia heliotrinireducens type strain (RHS 1).</title>
        <authorList>
            <person name="Pukall R."/>
            <person name="Lapidus A."/>
            <person name="Nolan M."/>
            <person name="Copeland A."/>
            <person name="Glavina Del Rio T."/>
            <person name="Lucas S."/>
            <person name="Chen F."/>
            <person name="Tice H."/>
            <person name="Cheng J.F."/>
            <person name="Chertkov O."/>
            <person name="Bruce D."/>
            <person name="Goodwin L."/>
            <person name="Kuske C."/>
            <person name="Brettin T."/>
            <person name="Detter J.C."/>
            <person name="Han C."/>
            <person name="Pitluck S."/>
            <person name="Pati A."/>
            <person name="Mavrommatis K."/>
            <person name="Ivanova N."/>
            <person name="Ovchinnikova G."/>
            <person name="Chen A."/>
            <person name="Palaniappan K."/>
            <person name="Schneider S."/>
            <person name="Rohde M."/>
            <person name="Chain P."/>
            <person name="D'haeseleer P."/>
            <person name="Goker M."/>
            <person name="Bristow J."/>
            <person name="Eisen J.A."/>
            <person name="Markowitz V."/>
            <person name="Kyrpides N.C."/>
            <person name="Klenk H.P."/>
            <person name="Hugenholtz P."/>
        </authorList>
    </citation>
    <scope>NUCLEOTIDE SEQUENCE [LARGE SCALE GENOMIC DNA]</scope>
    <source>
        <strain evidence="3">ATCC 29202 / DSM 20476 / NCTC 11029 / RHS 1</strain>
    </source>
</reference>
<dbReference type="Proteomes" id="UP000002026">
    <property type="component" value="Chromosome"/>
</dbReference>
<dbReference type="AlphaFoldDB" id="C7N3U3"/>
<feature type="domain" description="HTH cro/C1-type" evidence="1">
    <location>
        <begin position="12"/>
        <end position="66"/>
    </location>
</feature>